<dbReference type="Proteomes" id="UP000886653">
    <property type="component" value="Unassembled WGS sequence"/>
</dbReference>
<proteinExistence type="predicted"/>
<gene>
    <name evidence="1" type="ORF">CROQUDRAFT_97057</name>
</gene>
<dbReference type="EMBL" id="MU167336">
    <property type="protein sequence ID" value="KAG0142833.1"/>
    <property type="molecule type" value="Genomic_DNA"/>
</dbReference>
<dbReference type="AlphaFoldDB" id="A0A9P6NF25"/>
<accession>A0A9P6NF25</accession>
<keyword evidence="2" id="KW-1185">Reference proteome</keyword>
<evidence type="ECO:0000313" key="2">
    <source>
        <dbReference type="Proteomes" id="UP000886653"/>
    </source>
</evidence>
<evidence type="ECO:0000313" key="1">
    <source>
        <dbReference type="EMBL" id="KAG0142833.1"/>
    </source>
</evidence>
<name>A0A9P6NF25_9BASI</name>
<organism evidence="1 2">
    <name type="scientific">Cronartium quercuum f. sp. fusiforme G11</name>
    <dbReference type="NCBI Taxonomy" id="708437"/>
    <lineage>
        <taxon>Eukaryota</taxon>
        <taxon>Fungi</taxon>
        <taxon>Dikarya</taxon>
        <taxon>Basidiomycota</taxon>
        <taxon>Pucciniomycotina</taxon>
        <taxon>Pucciniomycetes</taxon>
        <taxon>Pucciniales</taxon>
        <taxon>Coleosporiaceae</taxon>
        <taxon>Cronartium</taxon>
    </lineage>
</organism>
<sequence length="62" mass="6900">MCAKFHAQCNLLWPQGQVHSGNHCGTDENLSRRPEDTEVPEHSVVAHLHLFPCPELTLSPLA</sequence>
<reference evidence="1" key="1">
    <citation type="submission" date="2013-11" db="EMBL/GenBank/DDBJ databases">
        <title>Genome sequence of the fusiform rust pathogen reveals effectors for host alternation and coevolution with pine.</title>
        <authorList>
            <consortium name="DOE Joint Genome Institute"/>
            <person name="Smith K."/>
            <person name="Pendleton A."/>
            <person name="Kubisiak T."/>
            <person name="Anderson C."/>
            <person name="Salamov A."/>
            <person name="Aerts A."/>
            <person name="Riley R."/>
            <person name="Clum A."/>
            <person name="Lindquist E."/>
            <person name="Ence D."/>
            <person name="Campbell M."/>
            <person name="Kronenberg Z."/>
            <person name="Feau N."/>
            <person name="Dhillon B."/>
            <person name="Hamelin R."/>
            <person name="Burleigh J."/>
            <person name="Smith J."/>
            <person name="Yandell M."/>
            <person name="Nelson C."/>
            <person name="Grigoriev I."/>
            <person name="Davis J."/>
        </authorList>
    </citation>
    <scope>NUCLEOTIDE SEQUENCE</scope>
    <source>
        <strain evidence="1">G11</strain>
    </source>
</reference>
<protein>
    <submittedName>
        <fullName evidence="1">Uncharacterized protein</fullName>
    </submittedName>
</protein>
<comment type="caution">
    <text evidence="1">The sequence shown here is derived from an EMBL/GenBank/DDBJ whole genome shotgun (WGS) entry which is preliminary data.</text>
</comment>